<feature type="compositionally biased region" description="Low complexity" evidence="1">
    <location>
        <begin position="30"/>
        <end position="45"/>
    </location>
</feature>
<evidence type="ECO:0000256" key="1">
    <source>
        <dbReference type="SAM" id="MobiDB-lite"/>
    </source>
</evidence>
<feature type="compositionally biased region" description="Polar residues" evidence="1">
    <location>
        <begin position="18"/>
        <end position="29"/>
    </location>
</feature>
<name>A0A915MTY5_MELJA</name>
<accession>A0A915MTY5</accession>
<keyword evidence="2" id="KW-1185">Reference proteome</keyword>
<dbReference type="WBParaSite" id="scaffold53358_cov315.g25526">
    <property type="protein sequence ID" value="scaffold53358_cov315.g25526"/>
    <property type="gene ID" value="scaffold53358_cov315.g25526"/>
</dbReference>
<evidence type="ECO:0000313" key="2">
    <source>
        <dbReference type="Proteomes" id="UP000887561"/>
    </source>
</evidence>
<dbReference type="AlphaFoldDB" id="A0A915MTY5"/>
<protein>
    <submittedName>
        <fullName evidence="3">Uncharacterized protein</fullName>
    </submittedName>
</protein>
<proteinExistence type="predicted"/>
<organism evidence="2 3">
    <name type="scientific">Meloidogyne javanica</name>
    <name type="common">Root-knot nematode worm</name>
    <dbReference type="NCBI Taxonomy" id="6303"/>
    <lineage>
        <taxon>Eukaryota</taxon>
        <taxon>Metazoa</taxon>
        <taxon>Ecdysozoa</taxon>
        <taxon>Nematoda</taxon>
        <taxon>Chromadorea</taxon>
        <taxon>Rhabditida</taxon>
        <taxon>Tylenchina</taxon>
        <taxon>Tylenchomorpha</taxon>
        <taxon>Tylenchoidea</taxon>
        <taxon>Meloidogynidae</taxon>
        <taxon>Meloidogyninae</taxon>
        <taxon>Meloidogyne</taxon>
        <taxon>Meloidogyne incognita group</taxon>
    </lineage>
</organism>
<sequence length="119" mass="13690">PTVYAFSKPKKAKDVHNNSKTTLRTSAKSQQQPQKPQQQPKQQPKLFSNVPSSEQKLVNLPSVEVKKEREDVGEIINRILPQNVEQKKRTKEEEIESIKDELNILKSNPDSSKFLGQRR</sequence>
<reference evidence="3" key="1">
    <citation type="submission" date="2022-11" db="UniProtKB">
        <authorList>
            <consortium name="WormBaseParasite"/>
        </authorList>
    </citation>
    <scope>IDENTIFICATION</scope>
</reference>
<dbReference type="Proteomes" id="UP000887561">
    <property type="component" value="Unplaced"/>
</dbReference>
<evidence type="ECO:0000313" key="3">
    <source>
        <dbReference type="WBParaSite" id="scaffold53358_cov315.g25526"/>
    </source>
</evidence>
<feature type="region of interest" description="Disordered" evidence="1">
    <location>
        <begin position="1"/>
        <end position="55"/>
    </location>
</feature>